<sequence>MTEPNLTGRMRKSVMIALPKGLKTAWWLIKITVPVSLAVMLLDHYGILSMVAGYTSPLFSRLGLPGASAVVFITSIFTNIYSVVAILAMLDFPLREGTILAVMCLISHGFLIESAVMKRTGSSVARMVLVRLTGSFLAAWLLNLVMPGNMSEVPLLVSGTGIGLTAALLHWLTSITSTVLKILVLVNLLLIAQQLMEEFGWIAAINKPLGPVMKVFGLPRSATLSWVVANLIGLAYGSAIMIDQREKGRMNRSDADLLNHHVAVSHSQLEDPLLFITLGYTLHWLIWPRMLVALLAVWLRKLELRWSRQRARLPEPV</sequence>
<feature type="transmembrane region" description="Helical" evidence="1">
    <location>
        <begin position="69"/>
        <end position="92"/>
    </location>
</feature>
<feature type="transmembrane region" description="Helical" evidence="1">
    <location>
        <begin position="273"/>
        <end position="299"/>
    </location>
</feature>
<feature type="transmembrane region" description="Helical" evidence="1">
    <location>
        <begin position="128"/>
        <end position="147"/>
    </location>
</feature>
<keyword evidence="4" id="KW-1185">Reference proteome</keyword>
<keyword evidence="1" id="KW-0812">Transmembrane</keyword>
<evidence type="ECO:0000313" key="3">
    <source>
        <dbReference type="EMBL" id="GAP43762.1"/>
    </source>
</evidence>
<dbReference type="RefSeq" id="WP_062041414.1">
    <property type="nucleotide sequence ID" value="NZ_DF968182.1"/>
</dbReference>
<dbReference type="Proteomes" id="UP000053091">
    <property type="component" value="Unassembled WGS sequence"/>
</dbReference>
<dbReference type="OrthoDB" id="9779080at2"/>
<reference evidence="3" key="1">
    <citation type="journal article" date="2015" name="Genome Announc.">
        <title>Draft Genome Sequence of Bacteroidales Strain TBC1, a Novel Isolate from a Methanogenic Wastewater Treatment System.</title>
        <authorList>
            <person name="Tourlousse D.M."/>
            <person name="Matsuura N."/>
            <person name="Sun L."/>
            <person name="Toyonaga M."/>
            <person name="Kuroda K."/>
            <person name="Ohashi A."/>
            <person name="Cruz R."/>
            <person name="Yamaguchi T."/>
            <person name="Sekiguchi Y."/>
        </authorList>
    </citation>
    <scope>NUCLEOTIDE SEQUENCE [LARGE SCALE GENOMIC DNA]</scope>
    <source>
        <strain evidence="3">TBC1</strain>
    </source>
</reference>
<dbReference type="STRING" id="1678841.TBC1_111920"/>
<evidence type="ECO:0000313" key="4">
    <source>
        <dbReference type="Proteomes" id="UP000053091"/>
    </source>
</evidence>
<name>A0A0S7BZU6_9BACT</name>
<evidence type="ECO:0000256" key="1">
    <source>
        <dbReference type="SAM" id="Phobius"/>
    </source>
</evidence>
<accession>A0A0S7BZU6</accession>
<dbReference type="Pfam" id="PF07670">
    <property type="entry name" value="Gate"/>
    <property type="match status" value="1"/>
</dbReference>
<dbReference type="EMBL" id="DF968182">
    <property type="protein sequence ID" value="GAP43762.1"/>
    <property type="molecule type" value="Genomic_DNA"/>
</dbReference>
<dbReference type="InterPro" id="IPR011642">
    <property type="entry name" value="Gate_dom"/>
</dbReference>
<feature type="domain" description="Nucleoside transporter/FeoB GTPase Gate" evidence="2">
    <location>
        <begin position="26"/>
        <end position="105"/>
    </location>
</feature>
<dbReference type="AlphaFoldDB" id="A0A0S7BZU6"/>
<dbReference type="InterPro" id="IPR038880">
    <property type="entry name" value="MJ0871-like"/>
</dbReference>
<feature type="transmembrane region" description="Helical" evidence="1">
    <location>
        <begin position="25"/>
        <end position="48"/>
    </location>
</feature>
<keyword evidence="1" id="KW-1133">Transmembrane helix</keyword>
<dbReference type="PANTHER" id="PTHR38139">
    <property type="entry name" value="GATE DOMAIN-CONTAINING PROTEIN"/>
    <property type="match status" value="1"/>
</dbReference>
<gene>
    <name evidence="3" type="ORF">TBC1_111920</name>
</gene>
<keyword evidence="1" id="KW-0472">Membrane</keyword>
<dbReference type="PANTHER" id="PTHR38139:SF1">
    <property type="entry name" value="NUCLEOSIDE TRANSPORTER_FEOB GTPASE GATE DOMAIN-CONTAINING PROTEIN"/>
    <property type="match status" value="1"/>
</dbReference>
<protein>
    <submittedName>
        <fullName evidence="3">Nucleoside recognition</fullName>
    </submittedName>
</protein>
<feature type="transmembrane region" description="Helical" evidence="1">
    <location>
        <begin position="224"/>
        <end position="242"/>
    </location>
</feature>
<proteinExistence type="predicted"/>
<organism evidence="3">
    <name type="scientific">Lentimicrobium saccharophilum</name>
    <dbReference type="NCBI Taxonomy" id="1678841"/>
    <lineage>
        <taxon>Bacteria</taxon>
        <taxon>Pseudomonadati</taxon>
        <taxon>Bacteroidota</taxon>
        <taxon>Bacteroidia</taxon>
        <taxon>Bacteroidales</taxon>
        <taxon>Lentimicrobiaceae</taxon>
        <taxon>Lentimicrobium</taxon>
    </lineage>
</organism>
<evidence type="ECO:0000259" key="2">
    <source>
        <dbReference type="Pfam" id="PF07670"/>
    </source>
</evidence>